<dbReference type="PANTHER" id="PTHR30547">
    <property type="entry name" value="UNCHARACTERIZED PROTEIN YHCG-RELATED"/>
    <property type="match status" value="1"/>
</dbReference>
<dbReference type="GO" id="GO:0003676">
    <property type="term" value="F:nucleic acid binding"/>
    <property type="evidence" value="ECO:0007669"/>
    <property type="project" value="InterPro"/>
</dbReference>
<sequence>MKKIVNDISKVDPQEYIVTLQDIKHHIQQSQIEAFTAINVALNMRNWMLGKIITEKQRQYAWGSNFIDLLAKDLQNMFPGNQGFSKTNLFRMKAFYAMYNSSTAVELLEKSPILTIPWGHNAIILIKIKNENEALWYAQQSKEHGWSRSALEDHIKKDLYNRQGKAINNFNQTLTQSHALITQQAFKDPYIFDFLTLEDNHIEQDLERGLIGHVEKLLLELGKGFALVARQYHLEVDGDDYYIDLLFYHTKLKCYIVVELKARAFNPRDVGQLNFYLSAVDALVRDKDDNPTIGLLLCKSKKNFTAEYALSGINKPIGVAEYATEIMKKLEQEFENKLPTIAQIEAELEKIEALDILKNKN</sequence>
<dbReference type="Gene3D" id="3.40.1350.10">
    <property type="match status" value="1"/>
</dbReference>
<dbReference type="Pfam" id="PF06250">
    <property type="entry name" value="YhcG_C"/>
    <property type="match status" value="1"/>
</dbReference>
<gene>
    <name evidence="3" type="ORF">C0J27_00955</name>
</gene>
<dbReference type="OrthoDB" id="9801263at2"/>
<dbReference type="KEGG" id="cdes:C0J27_00955"/>
<dbReference type="InterPro" id="IPR009362">
    <property type="entry name" value="YhcG_C"/>
</dbReference>
<evidence type="ECO:0000259" key="1">
    <source>
        <dbReference type="Pfam" id="PF06250"/>
    </source>
</evidence>
<proteinExistence type="predicted"/>
<dbReference type="EMBL" id="CP025544">
    <property type="protein sequence ID" value="AXK61185.1"/>
    <property type="molecule type" value="Genomic_DNA"/>
</dbReference>
<name>A0A345ZD18_9BACT</name>
<dbReference type="AlphaFoldDB" id="A0A345ZD18"/>
<protein>
    <submittedName>
        <fullName evidence="3">DUF1016 domain-containing protein</fullName>
    </submittedName>
</protein>
<reference evidence="3 4" key="1">
    <citation type="submission" date="2017-12" db="EMBL/GenBank/DDBJ databases">
        <title>Chromulinavorax destructans is a abundant pathogen of dominant heterotrophic picoflagllates.</title>
        <authorList>
            <person name="Deeg C.M."/>
            <person name="Zimmer M."/>
            <person name="Suttle C.A."/>
        </authorList>
    </citation>
    <scope>NUCLEOTIDE SEQUENCE [LARGE SCALE GENOMIC DNA]</scope>
    <source>
        <strain evidence="3 4">SeV1</strain>
    </source>
</reference>
<dbReference type="RefSeq" id="WP_115586200.1">
    <property type="nucleotide sequence ID" value="NZ_CP025544.1"/>
</dbReference>
<dbReference type="InterPro" id="IPR041527">
    <property type="entry name" value="YhcG_N"/>
</dbReference>
<feature type="domain" description="YhcG N-terminal" evidence="2">
    <location>
        <begin position="22"/>
        <end position="162"/>
    </location>
</feature>
<dbReference type="Proteomes" id="UP000254834">
    <property type="component" value="Chromosome"/>
</dbReference>
<evidence type="ECO:0000259" key="2">
    <source>
        <dbReference type="Pfam" id="PF17761"/>
    </source>
</evidence>
<dbReference type="InterPro" id="IPR011856">
    <property type="entry name" value="tRNA_endonuc-like_dom_sf"/>
</dbReference>
<evidence type="ECO:0000313" key="3">
    <source>
        <dbReference type="EMBL" id="AXK61185.1"/>
    </source>
</evidence>
<accession>A0A345ZD18</accession>
<organism evidence="3 4">
    <name type="scientific">Candidatus Chromulinivorax destructor</name>
    <dbReference type="NCBI Taxonomy" id="2066483"/>
    <lineage>
        <taxon>Bacteria</taxon>
        <taxon>Candidatus Babelota</taxon>
        <taxon>Candidatus Babeliae</taxon>
        <taxon>Candidatus Babeliales</taxon>
        <taxon>Candidatus Chromulinivoraceae</taxon>
        <taxon>Candidatus Chromulinivorax</taxon>
    </lineage>
</organism>
<dbReference type="InterPro" id="IPR053148">
    <property type="entry name" value="PD-DEXK-like_domain"/>
</dbReference>
<evidence type="ECO:0000313" key="4">
    <source>
        <dbReference type="Proteomes" id="UP000254834"/>
    </source>
</evidence>
<keyword evidence="4" id="KW-1185">Reference proteome</keyword>
<feature type="domain" description="YhcG PDDEXK nuclease" evidence="1">
    <location>
        <begin position="183"/>
        <end position="339"/>
    </location>
</feature>
<dbReference type="PANTHER" id="PTHR30547:SF5">
    <property type="entry name" value="NUCLEASE YHCG-RELATED"/>
    <property type="match status" value="1"/>
</dbReference>
<dbReference type="Pfam" id="PF17761">
    <property type="entry name" value="DUF1016_N"/>
    <property type="match status" value="1"/>
</dbReference>